<comment type="caution">
    <text evidence="2">The sequence shown here is derived from an EMBL/GenBank/DDBJ whole genome shotgun (WGS) entry which is preliminary data.</text>
</comment>
<dbReference type="Proteomes" id="UP001162131">
    <property type="component" value="Unassembled WGS sequence"/>
</dbReference>
<accession>A0AAU9IDZ9</accession>
<gene>
    <name evidence="2" type="ORF">BSTOLATCC_MIC3849</name>
</gene>
<sequence>MEQTINPRRKPMTRLNLQDTQPVPQLSFCESPKHIPKLRIPSSNVNKSDYLSPRLRKRAETQSLADISFSFDHGDLRTPRCIKANHGIDILPSPRINYTSRQHRGSVTFINKRAIATNLLLDTFPHM</sequence>
<name>A0AAU9IDZ9_9CILI</name>
<dbReference type="AlphaFoldDB" id="A0AAU9IDZ9"/>
<protein>
    <submittedName>
        <fullName evidence="2">Uncharacterized protein</fullName>
    </submittedName>
</protein>
<evidence type="ECO:0000256" key="1">
    <source>
        <dbReference type="SAM" id="MobiDB-lite"/>
    </source>
</evidence>
<proteinExistence type="predicted"/>
<evidence type="ECO:0000313" key="2">
    <source>
        <dbReference type="EMBL" id="CAG9311561.1"/>
    </source>
</evidence>
<dbReference type="EMBL" id="CAJZBQ010000004">
    <property type="protein sequence ID" value="CAG9311561.1"/>
    <property type="molecule type" value="Genomic_DNA"/>
</dbReference>
<organism evidence="2 3">
    <name type="scientific">Blepharisma stoltei</name>
    <dbReference type="NCBI Taxonomy" id="1481888"/>
    <lineage>
        <taxon>Eukaryota</taxon>
        <taxon>Sar</taxon>
        <taxon>Alveolata</taxon>
        <taxon>Ciliophora</taxon>
        <taxon>Postciliodesmatophora</taxon>
        <taxon>Heterotrichea</taxon>
        <taxon>Heterotrichida</taxon>
        <taxon>Blepharismidae</taxon>
        <taxon>Blepharisma</taxon>
    </lineage>
</organism>
<feature type="region of interest" description="Disordered" evidence="1">
    <location>
        <begin position="1"/>
        <end position="23"/>
    </location>
</feature>
<evidence type="ECO:0000313" key="3">
    <source>
        <dbReference type="Proteomes" id="UP001162131"/>
    </source>
</evidence>
<keyword evidence="3" id="KW-1185">Reference proteome</keyword>
<reference evidence="2" key="1">
    <citation type="submission" date="2021-09" db="EMBL/GenBank/DDBJ databases">
        <authorList>
            <consortium name="AG Swart"/>
            <person name="Singh M."/>
            <person name="Singh A."/>
            <person name="Seah K."/>
            <person name="Emmerich C."/>
        </authorList>
    </citation>
    <scope>NUCLEOTIDE SEQUENCE</scope>
    <source>
        <strain evidence="2">ATCC30299</strain>
    </source>
</reference>